<dbReference type="SUPFAM" id="SSF54593">
    <property type="entry name" value="Glyoxalase/Bleomycin resistance protein/Dihydroxybiphenyl dioxygenase"/>
    <property type="match status" value="1"/>
</dbReference>
<evidence type="ECO:0000313" key="3">
    <source>
        <dbReference type="Proteomes" id="UP000323632"/>
    </source>
</evidence>
<proteinExistence type="predicted"/>
<dbReference type="InterPro" id="IPR004360">
    <property type="entry name" value="Glyas_Fos-R_dOase_dom"/>
</dbReference>
<dbReference type="InterPro" id="IPR037523">
    <property type="entry name" value="VOC_core"/>
</dbReference>
<protein>
    <submittedName>
        <fullName evidence="2">VOC family protein</fullName>
    </submittedName>
</protein>
<comment type="caution">
    <text evidence="2">The sequence shown here is derived from an EMBL/GenBank/DDBJ whole genome shotgun (WGS) entry which is preliminary data.</text>
</comment>
<evidence type="ECO:0000313" key="2">
    <source>
        <dbReference type="EMBL" id="KAA5535130.1"/>
    </source>
</evidence>
<name>A0A5M6CL19_9BACT</name>
<keyword evidence="3" id="KW-1185">Reference proteome</keyword>
<dbReference type="InterPro" id="IPR029068">
    <property type="entry name" value="Glyas_Bleomycin-R_OHBP_Dase"/>
</dbReference>
<dbReference type="Proteomes" id="UP000323632">
    <property type="component" value="Unassembled WGS sequence"/>
</dbReference>
<dbReference type="Pfam" id="PF00903">
    <property type="entry name" value="Glyoxalase"/>
    <property type="match status" value="1"/>
</dbReference>
<gene>
    <name evidence="2" type="ORF">F0919_11105</name>
</gene>
<feature type="domain" description="VOC" evidence="1">
    <location>
        <begin position="5"/>
        <end position="124"/>
    </location>
</feature>
<dbReference type="AlphaFoldDB" id="A0A5M6CL19"/>
<dbReference type="EMBL" id="VWSH01000002">
    <property type="protein sequence ID" value="KAA5535130.1"/>
    <property type="molecule type" value="Genomic_DNA"/>
</dbReference>
<dbReference type="PROSITE" id="PS51819">
    <property type="entry name" value="VOC"/>
    <property type="match status" value="1"/>
</dbReference>
<reference evidence="2 3" key="1">
    <citation type="submission" date="2019-09" db="EMBL/GenBank/DDBJ databases">
        <title>Genome sequence and assembly of Taibaiella sp.</title>
        <authorList>
            <person name="Chhetri G."/>
        </authorList>
    </citation>
    <scope>NUCLEOTIDE SEQUENCE [LARGE SCALE GENOMIC DNA]</scope>
    <source>
        <strain evidence="2 3">KVB11</strain>
    </source>
</reference>
<sequence>MSKANLVSLRIITADIKRLVQFFENATGTTAKWATDDFAEIITGSFTLAIGSTRTLAFFGDRVAAPASNKSVIIEFLVQNVDDNYEMIKGLTSDIVQQPTTMPWGNRSLLFRDPDGNLINFFTPVTEEAKKKFA</sequence>
<organism evidence="2 3">
    <name type="scientific">Taibaiella lutea</name>
    <dbReference type="NCBI Taxonomy" id="2608001"/>
    <lineage>
        <taxon>Bacteria</taxon>
        <taxon>Pseudomonadati</taxon>
        <taxon>Bacteroidota</taxon>
        <taxon>Chitinophagia</taxon>
        <taxon>Chitinophagales</taxon>
        <taxon>Chitinophagaceae</taxon>
        <taxon>Taibaiella</taxon>
    </lineage>
</organism>
<evidence type="ECO:0000259" key="1">
    <source>
        <dbReference type="PROSITE" id="PS51819"/>
    </source>
</evidence>
<dbReference type="Gene3D" id="3.10.180.10">
    <property type="entry name" value="2,3-Dihydroxybiphenyl 1,2-Dioxygenase, domain 1"/>
    <property type="match status" value="1"/>
</dbReference>
<accession>A0A5M6CL19</accession>
<dbReference type="RefSeq" id="WP_150032809.1">
    <property type="nucleotide sequence ID" value="NZ_VWSH01000002.1"/>
</dbReference>